<gene>
    <name evidence="1" type="ORF">WN55_09279</name>
</gene>
<reference evidence="1 2" key="1">
    <citation type="submission" date="2015-07" db="EMBL/GenBank/DDBJ databases">
        <title>The genome of Dufourea novaeangliae.</title>
        <authorList>
            <person name="Pan H."/>
            <person name="Kapheim K."/>
        </authorList>
    </citation>
    <scope>NUCLEOTIDE SEQUENCE [LARGE SCALE GENOMIC DNA]</scope>
    <source>
        <strain evidence="1">0120121106</strain>
        <tissue evidence="1">Whole body</tissue>
    </source>
</reference>
<dbReference type="Proteomes" id="UP000076502">
    <property type="component" value="Unassembled WGS sequence"/>
</dbReference>
<dbReference type="AlphaFoldDB" id="A0A154P8Y1"/>
<accession>A0A154P8Y1</accession>
<organism evidence="1 2">
    <name type="scientific">Dufourea novaeangliae</name>
    <name type="common">Sweat bee</name>
    <dbReference type="NCBI Taxonomy" id="178035"/>
    <lineage>
        <taxon>Eukaryota</taxon>
        <taxon>Metazoa</taxon>
        <taxon>Ecdysozoa</taxon>
        <taxon>Arthropoda</taxon>
        <taxon>Hexapoda</taxon>
        <taxon>Insecta</taxon>
        <taxon>Pterygota</taxon>
        <taxon>Neoptera</taxon>
        <taxon>Endopterygota</taxon>
        <taxon>Hymenoptera</taxon>
        <taxon>Apocrita</taxon>
        <taxon>Aculeata</taxon>
        <taxon>Apoidea</taxon>
        <taxon>Anthophila</taxon>
        <taxon>Halictidae</taxon>
        <taxon>Rophitinae</taxon>
        <taxon>Dufourea</taxon>
    </lineage>
</organism>
<evidence type="ECO:0000313" key="1">
    <source>
        <dbReference type="EMBL" id="KZC08375.1"/>
    </source>
</evidence>
<sequence>MKCAGKSRHQVEMRRSGLCNVYAYYDMKINLLSPGDSHACTYWLSLRVIVR</sequence>
<protein>
    <submittedName>
        <fullName evidence="1">Uncharacterized protein</fullName>
    </submittedName>
</protein>
<name>A0A154P8Y1_DUFNO</name>
<evidence type="ECO:0000313" key="2">
    <source>
        <dbReference type="Proteomes" id="UP000076502"/>
    </source>
</evidence>
<proteinExistence type="predicted"/>
<keyword evidence="2" id="KW-1185">Reference proteome</keyword>
<dbReference type="EMBL" id="KQ434846">
    <property type="protein sequence ID" value="KZC08375.1"/>
    <property type="molecule type" value="Genomic_DNA"/>
</dbReference>